<sequence length="91" mass="9783">MKRKSVESLNAFFVLFLRQRAGRRGTPSRAGAVGRSAVRNGQMPQAVFGQGGRPGGRRIPLRCIPFRSEGAYPEAPAGGRKNKPDGLSGLF</sequence>
<evidence type="ECO:0000313" key="2">
    <source>
        <dbReference type="EMBL" id="GKI18777.1"/>
    </source>
</evidence>
<organism evidence="2 3">
    <name type="scientific">Alistipes finegoldii</name>
    <dbReference type="NCBI Taxonomy" id="214856"/>
    <lineage>
        <taxon>Bacteria</taxon>
        <taxon>Pseudomonadati</taxon>
        <taxon>Bacteroidota</taxon>
        <taxon>Bacteroidia</taxon>
        <taxon>Bacteroidales</taxon>
        <taxon>Rikenellaceae</taxon>
        <taxon>Alistipes</taxon>
    </lineage>
</organism>
<dbReference type="AlphaFoldDB" id="A0AA37NRC6"/>
<comment type="caution">
    <text evidence="2">The sequence shown here is derived from an EMBL/GenBank/DDBJ whole genome shotgun (WGS) entry which is preliminary data.</text>
</comment>
<dbReference type="EMBL" id="BQOL01000001">
    <property type="protein sequence ID" value="GKI18777.1"/>
    <property type="molecule type" value="Genomic_DNA"/>
</dbReference>
<name>A0AA37NRC6_9BACT</name>
<evidence type="ECO:0000256" key="1">
    <source>
        <dbReference type="SAM" id="MobiDB-lite"/>
    </source>
</evidence>
<accession>A0AA37NRC6</accession>
<evidence type="ECO:0000313" key="3">
    <source>
        <dbReference type="Proteomes" id="UP001055105"/>
    </source>
</evidence>
<dbReference type="Proteomes" id="UP001055105">
    <property type="component" value="Unassembled WGS sequence"/>
</dbReference>
<protein>
    <submittedName>
        <fullName evidence="2">Uncharacterized protein</fullName>
    </submittedName>
</protein>
<proteinExistence type="predicted"/>
<reference evidence="2" key="1">
    <citation type="submission" date="2022-01" db="EMBL/GenBank/DDBJ databases">
        <title>Novel bile acid biosynthetic pathways are enriched in the microbiome of centenarians.</title>
        <authorList>
            <person name="Sato Y."/>
            <person name="Atarashi K."/>
            <person name="Plichta R.D."/>
            <person name="Arai Y."/>
            <person name="Sasajima S."/>
            <person name="Kearney M.S."/>
            <person name="Suda W."/>
            <person name="Takeshita K."/>
            <person name="Sasaki T."/>
            <person name="Okamoto S."/>
            <person name="Skelly N.A."/>
            <person name="Okamura Y."/>
            <person name="Vlamakis H."/>
            <person name="Li Y."/>
            <person name="Tanoue T."/>
            <person name="Takei H."/>
            <person name="Nittono H."/>
            <person name="Narushima S."/>
            <person name="Irie J."/>
            <person name="Itoh H."/>
            <person name="Moriya K."/>
            <person name="Sugiura Y."/>
            <person name="Suematsu M."/>
            <person name="Moritoki N."/>
            <person name="Shibata S."/>
            <person name="Littman R.D."/>
            <person name="Fischbach A.M."/>
            <person name="Uwamino Y."/>
            <person name="Inoue T."/>
            <person name="Honda A."/>
            <person name="Hattori M."/>
            <person name="Murai T."/>
            <person name="Xavier J.R."/>
            <person name="Hirose N."/>
            <person name="Honda K."/>
        </authorList>
    </citation>
    <scope>NUCLEOTIDE SEQUENCE</scope>
    <source>
        <strain evidence="2">CE91-St16</strain>
    </source>
</reference>
<gene>
    <name evidence="2" type="ORF">CE91St16_16850</name>
</gene>
<feature type="region of interest" description="Disordered" evidence="1">
    <location>
        <begin position="69"/>
        <end position="91"/>
    </location>
</feature>